<evidence type="ECO:0000256" key="5">
    <source>
        <dbReference type="SAM" id="Phobius"/>
    </source>
</evidence>
<accession>A0A0A8K7P3</accession>
<comment type="similarity">
    <text evidence="2">Belongs to the methyl-accepting chemotaxis (MCP) protein family.</text>
</comment>
<dbReference type="SMART" id="SM00283">
    <property type="entry name" value="MA"/>
    <property type="match status" value="1"/>
</dbReference>
<dbReference type="PANTHER" id="PTHR32089">
    <property type="entry name" value="METHYL-ACCEPTING CHEMOTAXIS PROTEIN MCPB"/>
    <property type="match status" value="1"/>
</dbReference>
<dbReference type="GO" id="GO:0006935">
    <property type="term" value="P:chemotaxis"/>
    <property type="evidence" value="ECO:0007669"/>
    <property type="project" value="InterPro"/>
</dbReference>
<feature type="domain" description="HAMP" evidence="7">
    <location>
        <begin position="92"/>
        <end position="144"/>
    </location>
</feature>
<name>A0A0A8K7P3_9SPHN</name>
<sequence>MFRQIFTSMRNQLLLVSGFGSLCVVVAATSGLVNQHAAVRKMGEEIARISPQAASALAGTQASAESALYTSLALMVVLCVAALLAFLWVVHKHLTRGTSRLADDLSRLAMGDFSRPVDLNHSQEFLRVASNAETIRHDLGELIGQIRESAITLKQSVDTMATETGNVSDSSCEQSEAASSTAASMEELSQSMQTITENADSASRLSNNSLTQTRGVQDKLAEVRRAIEETADVIQRVATASQESVTSMQSISSMTRQVREIADQTNLLALNAAIEAARAGEAGRGFAVVADEVRKLAEKSGQSAAEIDAITSTLGSQAMDLEESVRSGLVKIAHSREGMDETVVALDGANEAVARAAYELAQITSAVREQNRASGEIAGNIERIALMVENNNNAVTSMSLSAEQLHGLATRMNSVVTAFRL</sequence>
<feature type="compositionally biased region" description="Low complexity" evidence="4">
    <location>
        <begin position="168"/>
        <end position="189"/>
    </location>
</feature>
<evidence type="ECO:0000259" key="7">
    <source>
        <dbReference type="PROSITE" id="PS50885"/>
    </source>
</evidence>
<dbReference type="GO" id="GO:0007165">
    <property type="term" value="P:signal transduction"/>
    <property type="evidence" value="ECO:0007669"/>
    <property type="project" value="UniProtKB-KW"/>
</dbReference>
<dbReference type="Pfam" id="PF00015">
    <property type="entry name" value="MCPsignal"/>
    <property type="match status" value="1"/>
</dbReference>
<dbReference type="AlphaFoldDB" id="A0A0A8K7P3"/>
<evidence type="ECO:0000256" key="3">
    <source>
        <dbReference type="PROSITE-ProRule" id="PRU00284"/>
    </source>
</evidence>
<dbReference type="Gene3D" id="1.10.287.950">
    <property type="entry name" value="Methyl-accepting chemotaxis protein"/>
    <property type="match status" value="1"/>
</dbReference>
<evidence type="ECO:0000256" key="4">
    <source>
        <dbReference type="SAM" id="MobiDB-lite"/>
    </source>
</evidence>
<dbReference type="PROSITE" id="PS50111">
    <property type="entry name" value="CHEMOTAXIS_TRANSDUC_2"/>
    <property type="match status" value="1"/>
</dbReference>
<dbReference type="GO" id="GO:0016020">
    <property type="term" value="C:membrane"/>
    <property type="evidence" value="ECO:0007669"/>
    <property type="project" value="InterPro"/>
</dbReference>
<evidence type="ECO:0000256" key="2">
    <source>
        <dbReference type="ARBA" id="ARBA00029447"/>
    </source>
</evidence>
<dbReference type="EMBL" id="LC016836">
    <property type="protein sequence ID" value="BAQ18905.1"/>
    <property type="molecule type" value="Genomic_DNA"/>
</dbReference>
<evidence type="ECO:0000259" key="6">
    <source>
        <dbReference type="PROSITE" id="PS50111"/>
    </source>
</evidence>
<dbReference type="GO" id="GO:0004888">
    <property type="term" value="F:transmembrane signaling receptor activity"/>
    <property type="evidence" value="ECO:0007669"/>
    <property type="project" value="InterPro"/>
</dbReference>
<dbReference type="InterPro" id="IPR003660">
    <property type="entry name" value="HAMP_dom"/>
</dbReference>
<dbReference type="PANTHER" id="PTHR32089:SF112">
    <property type="entry name" value="LYSOZYME-LIKE PROTEIN-RELATED"/>
    <property type="match status" value="1"/>
</dbReference>
<dbReference type="PRINTS" id="PR00260">
    <property type="entry name" value="CHEMTRNSDUCR"/>
</dbReference>
<feature type="domain" description="Methyl-accepting transducer" evidence="6">
    <location>
        <begin position="149"/>
        <end position="385"/>
    </location>
</feature>
<organism evidence="8">
    <name type="scientific">Sphingomonas sp. A1</name>
    <dbReference type="NCBI Taxonomy" id="90322"/>
    <lineage>
        <taxon>Bacteria</taxon>
        <taxon>Pseudomonadati</taxon>
        <taxon>Pseudomonadota</taxon>
        <taxon>Alphaproteobacteria</taxon>
        <taxon>Sphingomonadales</taxon>
        <taxon>Sphingomonadaceae</taxon>
        <taxon>Sphingomonas</taxon>
    </lineage>
</organism>
<feature type="region of interest" description="Disordered" evidence="4">
    <location>
        <begin position="162"/>
        <end position="208"/>
    </location>
</feature>
<feature type="compositionally biased region" description="Polar residues" evidence="4">
    <location>
        <begin position="190"/>
        <end position="208"/>
    </location>
</feature>
<dbReference type="InterPro" id="IPR004090">
    <property type="entry name" value="Chemotax_Me-accpt_rcpt"/>
</dbReference>
<gene>
    <name evidence="8" type="primary">mcp</name>
</gene>
<dbReference type="InterPro" id="IPR004089">
    <property type="entry name" value="MCPsignal_dom"/>
</dbReference>
<keyword evidence="5" id="KW-1133">Transmembrane helix</keyword>
<keyword evidence="1 3" id="KW-0807">Transducer</keyword>
<keyword evidence="5" id="KW-0472">Membrane</keyword>
<reference evidence="8" key="1">
    <citation type="submission" date="2014-12" db="EMBL/GenBank/DDBJ databases">
        <title>Formation of a single polar flagellum by lateral and polar bacterial flagellar gene sets.</title>
        <authorList>
            <person name="Maruyama Y."/>
            <person name="Kobayashi M."/>
            <person name="Murata K."/>
            <person name="Hashimoto W."/>
        </authorList>
    </citation>
    <scope>NUCLEOTIDE SEQUENCE</scope>
    <source>
        <strain evidence="8">A1</strain>
    </source>
</reference>
<evidence type="ECO:0000313" key="8">
    <source>
        <dbReference type="EMBL" id="BAQ18905.1"/>
    </source>
</evidence>
<dbReference type="PROSITE" id="PS50885">
    <property type="entry name" value="HAMP"/>
    <property type="match status" value="1"/>
</dbReference>
<protein>
    <submittedName>
        <fullName evidence="8">Methyl-accepting chemotaxis protein MCP</fullName>
    </submittedName>
</protein>
<keyword evidence="5" id="KW-0812">Transmembrane</keyword>
<proteinExistence type="inferred from homology"/>
<evidence type="ECO:0000256" key="1">
    <source>
        <dbReference type="ARBA" id="ARBA00023224"/>
    </source>
</evidence>
<feature type="transmembrane region" description="Helical" evidence="5">
    <location>
        <begin position="67"/>
        <end position="90"/>
    </location>
</feature>
<dbReference type="SUPFAM" id="SSF58104">
    <property type="entry name" value="Methyl-accepting chemotaxis protein (MCP) signaling domain"/>
    <property type="match status" value="1"/>
</dbReference>